<keyword evidence="8" id="KW-0443">Lipid metabolism</keyword>
<keyword evidence="6" id="KW-0560">Oxidoreductase</keyword>
<dbReference type="InterPro" id="IPR008927">
    <property type="entry name" value="6-PGluconate_DH-like_C_sf"/>
</dbReference>
<evidence type="ECO:0000256" key="11">
    <source>
        <dbReference type="ARBA" id="ARBA00023239"/>
    </source>
</evidence>
<dbReference type="PANTHER" id="PTHR23309">
    <property type="entry name" value="3-HYDROXYACYL-COA DEHYROGENASE"/>
    <property type="match status" value="1"/>
</dbReference>
<evidence type="ECO:0000256" key="1">
    <source>
        <dbReference type="ARBA" id="ARBA00004275"/>
    </source>
</evidence>
<dbReference type="GO" id="GO:0016853">
    <property type="term" value="F:isomerase activity"/>
    <property type="evidence" value="ECO:0007669"/>
    <property type="project" value="UniProtKB-KW"/>
</dbReference>
<reference evidence="17 18" key="1">
    <citation type="submission" date="2016-03" db="EMBL/GenBank/DDBJ databases">
        <title>Complete genome sequence of a novel chlorpyrifos degrading bacterium, Cupriavidus nantongensis sp. X1.</title>
        <authorList>
            <person name="Fang L."/>
        </authorList>
    </citation>
    <scope>NUCLEOTIDE SEQUENCE [LARGE SCALE GENOMIC DNA]</scope>
    <source>
        <strain evidence="17 18">X1</strain>
    </source>
</reference>
<feature type="domain" description="3-hydroxyacyl-CoA dehydrogenase C-terminal" evidence="15">
    <location>
        <begin position="490"/>
        <end position="583"/>
    </location>
</feature>
<dbReference type="STRING" id="1796606.A2G96_22980"/>
<evidence type="ECO:0000256" key="13">
    <source>
        <dbReference type="ARBA" id="ARBA00049556"/>
    </source>
</evidence>
<evidence type="ECO:0000256" key="8">
    <source>
        <dbReference type="ARBA" id="ARBA00023098"/>
    </source>
</evidence>
<keyword evidence="10" id="KW-0413">Isomerase</keyword>
<dbReference type="GO" id="GO:0004300">
    <property type="term" value="F:enoyl-CoA hydratase activity"/>
    <property type="evidence" value="ECO:0007669"/>
    <property type="project" value="UniProtKB-ARBA"/>
</dbReference>
<dbReference type="InterPro" id="IPR006108">
    <property type="entry name" value="3HC_DH_C"/>
</dbReference>
<evidence type="ECO:0000256" key="12">
    <source>
        <dbReference type="ARBA" id="ARBA00023268"/>
    </source>
</evidence>
<evidence type="ECO:0000256" key="14">
    <source>
        <dbReference type="RuleBase" id="RU003707"/>
    </source>
</evidence>
<dbReference type="FunFam" id="1.10.1040.50:FF:000006">
    <property type="entry name" value="Peroxisomal bifunctional enzyme"/>
    <property type="match status" value="1"/>
</dbReference>
<dbReference type="InterPro" id="IPR018376">
    <property type="entry name" value="Enoyl-CoA_hyd/isom_CS"/>
</dbReference>
<comment type="similarity">
    <text evidence="14">Belongs to the enoyl-CoA hydratase/isomerase family.</text>
</comment>
<comment type="pathway">
    <text evidence="2">Lipid metabolism; fatty acid beta-oxidation.</text>
</comment>
<evidence type="ECO:0000313" key="17">
    <source>
        <dbReference type="EMBL" id="AMR80706.1"/>
    </source>
</evidence>
<keyword evidence="11" id="KW-0456">Lyase</keyword>
<evidence type="ECO:0000256" key="10">
    <source>
        <dbReference type="ARBA" id="ARBA00023235"/>
    </source>
</evidence>
<dbReference type="Pfam" id="PF00725">
    <property type="entry name" value="3HCDH"/>
    <property type="match status" value="2"/>
</dbReference>
<dbReference type="Gene3D" id="1.10.1040.50">
    <property type="match status" value="1"/>
</dbReference>
<evidence type="ECO:0000256" key="6">
    <source>
        <dbReference type="ARBA" id="ARBA00023002"/>
    </source>
</evidence>
<gene>
    <name evidence="17" type="ORF">A2G96_22980</name>
</gene>
<keyword evidence="7" id="KW-0520">NAD</keyword>
<dbReference type="InterPro" id="IPR001753">
    <property type="entry name" value="Enoyl-CoA_hydra/iso"/>
</dbReference>
<sequence>MSPITESIPLSPTVSYAQHGDVAVLMLNNPPVNGLGDTTRAGLHAGITRAFEDDAIAAVVIAGAGKVFCGGADIRQFNTPAATAWPASRDILALVEAAKKPVVAAIHGVALGGGLEFALGCHYRVVTADAKLGLPEVNLRLVPGGGGTQRLPRLVGVKRALEMIQTGAPVGGREAVRIGLADAVADGAEMAGAAALVTRAIEVARRAAQSAEHPVASRKDVPEGVVDFEACLAAVSPKARNAVAQKAAIRCVQAATQLPIAEGLAFERARFEELVAGNESKSLRHIFFAEREAPKFAEGKGLALRPIERVAVLGSGTMGVGIAMSYANAGIPVALIEREQAALDRGMSLIRRNYEITASKGKLKPEQIEARLALVTPTLAFEAVAEADLVVEAVFEDMAVKQAIFKQLDAACKPTAILATNTSRLDIDVIAGATSRPGDVIGLHFFSPANVMKLLEVVRGRATSADVIATCMAMAQRIQKIPVLVGVCEGFVGNRMLTPYWREAGFLLEEGASPQQVDGALTRFGMAMGPLTMADLAGMDINWATRKRLAPTRPAHLRYSRVADRICELGRFGQKTNGGYYRYEPGSRTPIPDPLIDELIADCAREAGIARREICDAEIVERTMLALVNEGARIIEEGIARRASDIDVVYVHGYGFPAWRGGPMFYAETLGLDKVLARILALRAQHGAHWEAAPLLERLVAGGAGSFDSGR</sequence>
<feature type="domain" description="3-hydroxyacyl-CoA dehydrogenase NAD binding" evidence="16">
    <location>
        <begin position="310"/>
        <end position="486"/>
    </location>
</feature>
<evidence type="ECO:0000256" key="5">
    <source>
        <dbReference type="ARBA" id="ARBA00022963"/>
    </source>
</evidence>
<organism evidence="17 18">
    <name type="scientific">Cupriavidus nantongensis</name>
    <dbReference type="NCBI Taxonomy" id="1796606"/>
    <lineage>
        <taxon>Bacteria</taxon>
        <taxon>Pseudomonadati</taxon>
        <taxon>Pseudomonadota</taxon>
        <taxon>Betaproteobacteria</taxon>
        <taxon>Burkholderiales</taxon>
        <taxon>Burkholderiaceae</taxon>
        <taxon>Cupriavidus</taxon>
    </lineage>
</organism>
<evidence type="ECO:0000256" key="7">
    <source>
        <dbReference type="ARBA" id="ARBA00023027"/>
    </source>
</evidence>
<dbReference type="AlphaFoldDB" id="A0A142JRJ4"/>
<dbReference type="Pfam" id="PF00378">
    <property type="entry name" value="ECH_1"/>
    <property type="match status" value="1"/>
</dbReference>
<name>A0A142JRJ4_9BURK</name>
<proteinExistence type="inferred from homology"/>
<dbReference type="KEGG" id="cnan:A2G96_22980"/>
<dbReference type="FunFam" id="3.40.50.720:FF:000009">
    <property type="entry name" value="Fatty oxidation complex, alpha subunit"/>
    <property type="match status" value="1"/>
</dbReference>
<dbReference type="SUPFAM" id="SSF52096">
    <property type="entry name" value="ClpP/crotonase"/>
    <property type="match status" value="1"/>
</dbReference>
<dbReference type="InterPro" id="IPR029045">
    <property type="entry name" value="ClpP/crotonase-like_dom_sf"/>
</dbReference>
<dbReference type="Proteomes" id="UP000075238">
    <property type="component" value="Chromosome 2"/>
</dbReference>
<keyword evidence="5" id="KW-0442">Lipid degradation</keyword>
<evidence type="ECO:0000259" key="15">
    <source>
        <dbReference type="Pfam" id="PF00725"/>
    </source>
</evidence>
<dbReference type="PANTHER" id="PTHR23309:SF51">
    <property type="entry name" value="3-HYDROXYACYL-COA DEHYDROGENASE-RELATED"/>
    <property type="match status" value="1"/>
</dbReference>
<dbReference type="InterPro" id="IPR036291">
    <property type="entry name" value="NAD(P)-bd_dom_sf"/>
</dbReference>
<keyword evidence="9" id="KW-0576">Peroxisome</keyword>
<evidence type="ECO:0000313" key="18">
    <source>
        <dbReference type="Proteomes" id="UP000075238"/>
    </source>
</evidence>
<dbReference type="PROSITE" id="PS00166">
    <property type="entry name" value="ENOYL_COA_HYDRATASE"/>
    <property type="match status" value="1"/>
</dbReference>
<evidence type="ECO:0000256" key="4">
    <source>
        <dbReference type="ARBA" id="ARBA00022832"/>
    </source>
</evidence>
<evidence type="ECO:0000259" key="16">
    <source>
        <dbReference type="Pfam" id="PF02737"/>
    </source>
</evidence>
<evidence type="ECO:0000256" key="9">
    <source>
        <dbReference type="ARBA" id="ARBA00023140"/>
    </source>
</evidence>
<keyword evidence="4" id="KW-0276">Fatty acid metabolism</keyword>
<dbReference type="Gene3D" id="3.90.226.10">
    <property type="entry name" value="2-enoyl-CoA Hydratase, Chain A, domain 1"/>
    <property type="match status" value="1"/>
</dbReference>
<dbReference type="UniPathway" id="UPA00659"/>
<dbReference type="EMBL" id="CP014845">
    <property type="protein sequence ID" value="AMR80706.1"/>
    <property type="molecule type" value="Genomic_DNA"/>
</dbReference>
<dbReference type="InterPro" id="IPR006176">
    <property type="entry name" value="3-OHacyl-CoA_DH_NAD-bd"/>
</dbReference>
<dbReference type="RefSeq" id="WP_062802534.1">
    <property type="nucleotide sequence ID" value="NZ_CP014845.1"/>
</dbReference>
<dbReference type="SUPFAM" id="SSF48179">
    <property type="entry name" value="6-phosphogluconate dehydrogenase C-terminal domain-like"/>
    <property type="match status" value="2"/>
</dbReference>
<protein>
    <submittedName>
        <fullName evidence="17">3-hydroxyacyl-CoA dehydrogenase</fullName>
    </submittedName>
</protein>
<keyword evidence="12" id="KW-0511">Multifunctional enzyme</keyword>
<dbReference type="GO" id="GO:0006635">
    <property type="term" value="P:fatty acid beta-oxidation"/>
    <property type="evidence" value="ECO:0007669"/>
    <property type="project" value="UniProtKB-UniPathway"/>
</dbReference>
<accession>A0A142JRJ4</accession>
<comment type="catalytic activity">
    <reaction evidence="13">
        <text>a (3S)-3-hydroxyacyl-CoA + NAD(+) = a 3-oxoacyl-CoA + NADH + H(+)</text>
        <dbReference type="Rhea" id="RHEA:22432"/>
        <dbReference type="ChEBI" id="CHEBI:15378"/>
        <dbReference type="ChEBI" id="CHEBI:57318"/>
        <dbReference type="ChEBI" id="CHEBI:57540"/>
        <dbReference type="ChEBI" id="CHEBI:57945"/>
        <dbReference type="ChEBI" id="CHEBI:90726"/>
        <dbReference type="EC" id="1.1.1.35"/>
    </reaction>
</comment>
<dbReference type="Gene3D" id="3.40.50.720">
    <property type="entry name" value="NAD(P)-binding Rossmann-like Domain"/>
    <property type="match status" value="1"/>
</dbReference>
<comment type="subcellular location">
    <subcellularLocation>
        <location evidence="1">Peroxisome</location>
    </subcellularLocation>
</comment>
<keyword evidence="18" id="KW-1185">Reference proteome</keyword>
<dbReference type="Pfam" id="PF02737">
    <property type="entry name" value="3HCDH_N"/>
    <property type="match status" value="1"/>
</dbReference>
<comment type="similarity">
    <text evidence="3">In the N-terminal section; belongs to the enoyl-CoA hydratase/isomerase family.</text>
</comment>
<dbReference type="SUPFAM" id="SSF51735">
    <property type="entry name" value="NAD(P)-binding Rossmann-fold domains"/>
    <property type="match status" value="1"/>
</dbReference>
<dbReference type="GO" id="GO:0003857">
    <property type="term" value="F:(3S)-3-hydroxyacyl-CoA dehydrogenase (NAD+) activity"/>
    <property type="evidence" value="ECO:0007669"/>
    <property type="project" value="UniProtKB-EC"/>
</dbReference>
<dbReference type="OrthoDB" id="5287258at2"/>
<dbReference type="CDD" id="cd06558">
    <property type="entry name" value="crotonase-like"/>
    <property type="match status" value="1"/>
</dbReference>
<evidence type="ECO:0000256" key="3">
    <source>
        <dbReference type="ARBA" id="ARBA00008750"/>
    </source>
</evidence>
<dbReference type="GO" id="GO:0070403">
    <property type="term" value="F:NAD+ binding"/>
    <property type="evidence" value="ECO:0007669"/>
    <property type="project" value="InterPro"/>
</dbReference>
<feature type="domain" description="3-hydroxyacyl-CoA dehydrogenase C-terminal" evidence="15">
    <location>
        <begin position="619"/>
        <end position="703"/>
    </location>
</feature>
<evidence type="ECO:0000256" key="2">
    <source>
        <dbReference type="ARBA" id="ARBA00005005"/>
    </source>
</evidence>